<organism evidence="2">
    <name type="scientific">Arthrobacter saudimassiliensis</name>
    <dbReference type="NCBI Taxonomy" id="1461584"/>
    <lineage>
        <taxon>Bacteria</taxon>
        <taxon>Bacillati</taxon>
        <taxon>Actinomycetota</taxon>
        <taxon>Actinomycetes</taxon>
        <taxon>Micrococcales</taxon>
        <taxon>Micrococcaceae</taxon>
        <taxon>Arthrobacter</taxon>
    </lineage>
</organism>
<evidence type="ECO:0000259" key="1">
    <source>
        <dbReference type="SMART" id="SM00530"/>
    </source>
</evidence>
<accession>A0A078MMH9</accession>
<sequence length="409" mass="43138">MGRTFGYRLQAERKMRGLSRAALGEGLLAPGRVGSLEAGTVEPSGTDLQALSARLAGRDCGEEQSAGPAVMTGLAARQAWDERNYPAAVSLALQSAQLRRDREEPTTAWEDTVLAVRALRNLHRFDEAVRFSAALVSDPAARIDTARRAQGLALLATARQGAGQLDPAVHDAVRALRAALSDAVGAEVLLEVLLALVAVLGESGRTQQAWTHCTALLMPLLPTLRDPADAGRGWWAAGNVAFLCGDPGAGAHFHERAAQLLSPDDDLQLWAAFNRGSASKRVAAGLHDAATLQCIDRAETAMAVLEAPAAERLDLLRCRGRYLHLAGNPQAGAELLTRAYEARSALSPQAAAELALQLGLSLADLGDTRAAREHLAESSRWYRSAGAVNRSAHAARLVGGLDGRNAAGC</sequence>
<dbReference type="CDD" id="cd00093">
    <property type="entry name" value="HTH_XRE"/>
    <property type="match status" value="1"/>
</dbReference>
<gene>
    <name evidence="2" type="ORF">BN1051_00808</name>
</gene>
<evidence type="ECO:0000313" key="2">
    <source>
        <dbReference type="EMBL" id="CEA07494.1"/>
    </source>
</evidence>
<dbReference type="PATRIC" id="fig|1461584.3.peg.798"/>
<dbReference type="InterPro" id="IPR001387">
    <property type="entry name" value="Cro/C1-type_HTH"/>
</dbReference>
<reference evidence="2" key="1">
    <citation type="submission" date="2014-07" db="EMBL/GenBank/DDBJ databases">
        <authorList>
            <person name="Urmite Genomes Urmite Genomes"/>
        </authorList>
    </citation>
    <scope>NUCLEOTIDE SEQUENCE</scope>
    <source>
        <strain evidence="2">11W110_air</strain>
    </source>
</reference>
<dbReference type="SMART" id="SM00530">
    <property type="entry name" value="HTH_XRE"/>
    <property type="match status" value="1"/>
</dbReference>
<dbReference type="SUPFAM" id="SSF48452">
    <property type="entry name" value="TPR-like"/>
    <property type="match status" value="1"/>
</dbReference>
<dbReference type="AlphaFoldDB" id="A0A078MMH9"/>
<dbReference type="InterPro" id="IPR011990">
    <property type="entry name" value="TPR-like_helical_dom_sf"/>
</dbReference>
<feature type="domain" description="HTH cro/C1-type" evidence="1">
    <location>
        <begin position="8"/>
        <end position="62"/>
    </location>
</feature>
<dbReference type="EMBL" id="LN483070">
    <property type="protein sequence ID" value="CEA07494.1"/>
    <property type="molecule type" value="Genomic_DNA"/>
</dbReference>
<proteinExistence type="predicted"/>
<name>A0A078MMH9_9MICC</name>
<protein>
    <recommendedName>
        <fullName evidence="1">HTH cro/C1-type domain-containing protein</fullName>
    </recommendedName>
</protein>